<gene>
    <name evidence="8" type="ORF">FANTH_101</name>
</gene>
<evidence type="ECO:0000313" key="8">
    <source>
        <dbReference type="EMBL" id="KAF5255253.1"/>
    </source>
</evidence>
<dbReference type="InterPro" id="IPR012340">
    <property type="entry name" value="NA-bd_OB-fold"/>
</dbReference>
<evidence type="ECO:0000256" key="5">
    <source>
        <dbReference type="ARBA" id="ARBA00030563"/>
    </source>
</evidence>
<dbReference type="InterPro" id="IPR045864">
    <property type="entry name" value="aa-tRNA-synth_II/BPL/LPL"/>
</dbReference>
<proteinExistence type="predicted"/>
<feature type="domain" description="Aminoacyl-transfer RNA synthetases class-II family profile" evidence="7">
    <location>
        <begin position="193"/>
        <end position="545"/>
    </location>
</feature>
<dbReference type="GO" id="GO:0005739">
    <property type="term" value="C:mitochondrion"/>
    <property type="evidence" value="ECO:0007669"/>
    <property type="project" value="TreeGrafter"/>
</dbReference>
<dbReference type="PROSITE" id="PS50862">
    <property type="entry name" value="AA_TRNA_LIGASE_II"/>
    <property type="match status" value="1"/>
</dbReference>
<dbReference type="Gene3D" id="3.30.930.10">
    <property type="entry name" value="Bira Bifunctional Protein, Domain 2"/>
    <property type="match status" value="1"/>
</dbReference>
<dbReference type="SUPFAM" id="SSF50249">
    <property type="entry name" value="Nucleic acid-binding proteins"/>
    <property type="match status" value="1"/>
</dbReference>
<dbReference type="PRINTS" id="PR00982">
    <property type="entry name" value="TRNASYNTHLYS"/>
</dbReference>
<dbReference type="GO" id="GO:0000049">
    <property type="term" value="F:tRNA binding"/>
    <property type="evidence" value="ECO:0007669"/>
    <property type="project" value="TreeGrafter"/>
</dbReference>
<keyword evidence="4" id="KW-0030">Aminoacyl-tRNA synthetase</keyword>
<dbReference type="InterPro" id="IPR004365">
    <property type="entry name" value="NA-bd_OB_tRNA"/>
</dbReference>
<name>A0A8H4ZYL4_9HYPO</name>
<protein>
    <recommendedName>
        <fullName evidence="5">Lysyl-tRNA synthetase</fullName>
    </recommendedName>
</protein>
<evidence type="ECO:0000256" key="4">
    <source>
        <dbReference type="ARBA" id="ARBA00023146"/>
    </source>
</evidence>
<feature type="region of interest" description="Disordered" evidence="6">
    <location>
        <begin position="559"/>
        <end position="584"/>
    </location>
</feature>
<dbReference type="AlphaFoldDB" id="A0A8H4ZYL4"/>
<keyword evidence="1" id="KW-0436">Ligase</keyword>
<comment type="caution">
    <text evidence="8">The sequence shown here is derived from an EMBL/GenBank/DDBJ whole genome shotgun (WGS) entry which is preliminary data.</text>
</comment>
<dbReference type="GO" id="GO:0004824">
    <property type="term" value="F:lysine-tRNA ligase activity"/>
    <property type="evidence" value="ECO:0007669"/>
    <property type="project" value="InterPro"/>
</dbReference>
<dbReference type="InterPro" id="IPR018149">
    <property type="entry name" value="Lys-tRNA-synth_II_C"/>
</dbReference>
<keyword evidence="2" id="KW-0547">Nucleotide-binding</keyword>
<dbReference type="Pfam" id="PF01336">
    <property type="entry name" value="tRNA_anti-codon"/>
    <property type="match status" value="1"/>
</dbReference>
<dbReference type="InterPro" id="IPR004364">
    <property type="entry name" value="Aa-tRNA-synt_II"/>
</dbReference>
<evidence type="ECO:0000256" key="1">
    <source>
        <dbReference type="ARBA" id="ARBA00022598"/>
    </source>
</evidence>
<dbReference type="PANTHER" id="PTHR42918">
    <property type="entry name" value="LYSYL-TRNA SYNTHETASE"/>
    <property type="match status" value="1"/>
</dbReference>
<sequence length="584" mass="65674">MIVTTSAARSQDDLEGYSSFKQQRRTELWAEKESEDPLFEETHPRLIHRAERMTVPEFHEAFRDALDESKDISVCGRVRSKRVVGKNLIFLDIVNEFSRLQIMLNRSKCMVEEEARGLKFALLRNLIEVGDHISVVGIPVLTKAGELTLEAKTLPELLSPTMEQIPEKLTDPKTRMQERHVDMLVNRQAIDVLRLRAEITKHMRDYFHSRKFLEFQTPILAENAGGAVARPFVTRATEFKDKDLALRIAPELWLKRLVIGGVDKVFEIGPSFRNEGVDATHNPEFTMCEFYSAYSNLEDLINQTEEILCSLAQHSQDLISTQLTSLPSIDMKQFVRPFKRVEFVPALEEALGLRLPKLSSPDALPELLAILKLAGIKVPGDVPTSLAKLLDRLAAVYLEPMSFTEPILIMNHPACMSPLAKSFLCPQTYQLISARAELFIGGRELANMYEEENDPEEQKRKLLDHRNLVNKDDGSIAIEHNETPEGEVAVEEALDEPFEDEDGDAAPLDQSYVKALDYGLPPTGGWGCGVERMVMLFSGANRISDCLSFGTLRNVVGLSAGEENKTSSEEDKKLEDKQSTSESS</sequence>
<evidence type="ECO:0000256" key="2">
    <source>
        <dbReference type="ARBA" id="ARBA00022741"/>
    </source>
</evidence>
<keyword evidence="3" id="KW-0067">ATP-binding</keyword>
<dbReference type="InterPro" id="IPR044136">
    <property type="entry name" value="Lys-tRNA-ligase_II_N"/>
</dbReference>
<dbReference type="CDD" id="cd04322">
    <property type="entry name" value="LysRS_N"/>
    <property type="match status" value="1"/>
</dbReference>
<dbReference type="SUPFAM" id="SSF55681">
    <property type="entry name" value="Class II aaRS and biotin synthetases"/>
    <property type="match status" value="1"/>
</dbReference>
<evidence type="ECO:0000256" key="3">
    <source>
        <dbReference type="ARBA" id="ARBA00022840"/>
    </source>
</evidence>
<dbReference type="Pfam" id="PF00152">
    <property type="entry name" value="tRNA-synt_2"/>
    <property type="match status" value="1"/>
</dbReference>
<dbReference type="InterPro" id="IPR006195">
    <property type="entry name" value="aa-tRNA-synth_II"/>
</dbReference>
<dbReference type="PANTHER" id="PTHR42918:SF5">
    <property type="entry name" value="LYSINE--TRNA LIGASE, MITOCHONDRIAL"/>
    <property type="match status" value="1"/>
</dbReference>
<evidence type="ECO:0000256" key="6">
    <source>
        <dbReference type="SAM" id="MobiDB-lite"/>
    </source>
</evidence>
<dbReference type="Gene3D" id="2.40.50.140">
    <property type="entry name" value="Nucleic acid-binding proteins"/>
    <property type="match status" value="1"/>
</dbReference>
<keyword evidence="9" id="KW-1185">Reference proteome</keyword>
<accession>A0A8H4ZYL4</accession>
<feature type="compositionally biased region" description="Basic and acidic residues" evidence="6">
    <location>
        <begin position="562"/>
        <end position="584"/>
    </location>
</feature>
<dbReference type="Proteomes" id="UP000573603">
    <property type="component" value="Unassembled WGS sequence"/>
</dbReference>
<reference evidence="8 9" key="1">
    <citation type="journal article" date="2020" name="BMC Genomics">
        <title>Correction to: Identification and distribution of gene clusters required for synthesis of sphingolipid metabolism inhibitors in diverse species of the filamentous fungus Fusarium.</title>
        <authorList>
            <person name="Kim H.S."/>
            <person name="Lohmar J.M."/>
            <person name="Busman M."/>
            <person name="Brown D.W."/>
            <person name="Naumann T.A."/>
            <person name="Divon H.H."/>
            <person name="Lysoe E."/>
            <person name="Uhlig S."/>
            <person name="Proctor R.H."/>
        </authorList>
    </citation>
    <scope>NUCLEOTIDE SEQUENCE [LARGE SCALE GENOMIC DNA]</scope>
    <source>
        <strain evidence="8 9">NRRL 25214</strain>
    </source>
</reference>
<evidence type="ECO:0000259" key="7">
    <source>
        <dbReference type="PROSITE" id="PS50862"/>
    </source>
</evidence>
<organism evidence="8 9">
    <name type="scientific">Fusarium anthophilum</name>
    <dbReference type="NCBI Taxonomy" id="48485"/>
    <lineage>
        <taxon>Eukaryota</taxon>
        <taxon>Fungi</taxon>
        <taxon>Dikarya</taxon>
        <taxon>Ascomycota</taxon>
        <taxon>Pezizomycotina</taxon>
        <taxon>Sordariomycetes</taxon>
        <taxon>Hypocreomycetidae</taxon>
        <taxon>Hypocreales</taxon>
        <taxon>Nectriaceae</taxon>
        <taxon>Fusarium</taxon>
        <taxon>Fusarium fujikuroi species complex</taxon>
    </lineage>
</organism>
<evidence type="ECO:0000313" key="9">
    <source>
        <dbReference type="Proteomes" id="UP000573603"/>
    </source>
</evidence>
<dbReference type="EMBL" id="JABEVY010000003">
    <property type="protein sequence ID" value="KAF5255253.1"/>
    <property type="molecule type" value="Genomic_DNA"/>
</dbReference>
<dbReference type="GO" id="GO:0005524">
    <property type="term" value="F:ATP binding"/>
    <property type="evidence" value="ECO:0007669"/>
    <property type="project" value="UniProtKB-KW"/>
</dbReference>
<dbReference type="GO" id="GO:0070154">
    <property type="term" value="P:mitochondrial lysyl-tRNA aminoacylation"/>
    <property type="evidence" value="ECO:0007669"/>
    <property type="project" value="TreeGrafter"/>
</dbReference>